<evidence type="ECO:0000313" key="3">
    <source>
        <dbReference type="Proteomes" id="UP001500368"/>
    </source>
</evidence>
<gene>
    <name evidence="2" type="ORF">GCM10025790_15020</name>
</gene>
<evidence type="ECO:0000256" key="1">
    <source>
        <dbReference type="SAM" id="MobiDB-lite"/>
    </source>
</evidence>
<proteinExistence type="predicted"/>
<comment type="caution">
    <text evidence="2">The sequence shown here is derived from an EMBL/GenBank/DDBJ whole genome shotgun (WGS) entry which is preliminary data.</text>
</comment>
<reference evidence="3" key="1">
    <citation type="journal article" date="2019" name="Int. J. Syst. Evol. Microbiol.">
        <title>The Global Catalogue of Microorganisms (GCM) 10K type strain sequencing project: providing services to taxonomists for standard genome sequencing and annotation.</title>
        <authorList>
            <consortium name="The Broad Institute Genomics Platform"/>
            <consortium name="The Broad Institute Genome Sequencing Center for Infectious Disease"/>
            <person name="Wu L."/>
            <person name="Ma J."/>
        </authorList>
    </citation>
    <scope>NUCLEOTIDE SEQUENCE [LARGE SCALE GENOMIC DNA]</scope>
    <source>
        <strain evidence="3">JCM 19129</strain>
    </source>
</reference>
<feature type="region of interest" description="Disordered" evidence="1">
    <location>
        <begin position="74"/>
        <end position="93"/>
    </location>
</feature>
<organism evidence="2 3">
    <name type="scientific">Nesterenkonia rhizosphaerae</name>
    <dbReference type="NCBI Taxonomy" id="1348272"/>
    <lineage>
        <taxon>Bacteria</taxon>
        <taxon>Bacillati</taxon>
        <taxon>Actinomycetota</taxon>
        <taxon>Actinomycetes</taxon>
        <taxon>Micrococcales</taxon>
        <taxon>Micrococcaceae</taxon>
        <taxon>Nesterenkonia</taxon>
    </lineage>
</organism>
<feature type="compositionally biased region" description="Basic and acidic residues" evidence="1">
    <location>
        <begin position="79"/>
        <end position="93"/>
    </location>
</feature>
<accession>A0ABP9FW78</accession>
<dbReference type="EMBL" id="BAABLW010000007">
    <property type="protein sequence ID" value="GAA4920006.1"/>
    <property type="molecule type" value="Genomic_DNA"/>
</dbReference>
<name>A0ABP9FW78_9MICC</name>
<dbReference type="Proteomes" id="UP001500368">
    <property type="component" value="Unassembled WGS sequence"/>
</dbReference>
<keyword evidence="3" id="KW-1185">Reference proteome</keyword>
<protein>
    <submittedName>
        <fullName evidence="2">Uncharacterized protein</fullName>
    </submittedName>
</protein>
<sequence length="93" mass="10465">MSVEQDWESYLTTLQNWAEQTGGVHEVDLQLPHHPDTSLPQEKASQAQRVLGMLEDAAERTRAAQQDIGQQLSALNRLPELDPDHSRYLDTTG</sequence>
<evidence type="ECO:0000313" key="2">
    <source>
        <dbReference type="EMBL" id="GAA4920006.1"/>
    </source>
</evidence>
<dbReference type="RefSeq" id="WP_345477442.1">
    <property type="nucleotide sequence ID" value="NZ_BAABLW010000007.1"/>
</dbReference>